<dbReference type="AlphaFoldDB" id="A0AA42DML0"/>
<evidence type="ECO:0000313" key="2">
    <source>
        <dbReference type="EMBL" id="MDA3731546.1"/>
    </source>
</evidence>
<accession>A0AA42DML0</accession>
<feature type="coiled-coil region" evidence="1">
    <location>
        <begin position="22"/>
        <end position="72"/>
    </location>
</feature>
<protein>
    <submittedName>
        <fullName evidence="2">Uncharacterized protein</fullName>
    </submittedName>
</protein>
<gene>
    <name evidence="2" type="ORF">PBV87_08675</name>
</gene>
<dbReference type="RefSeq" id="WP_271011913.1">
    <property type="nucleotide sequence ID" value="NZ_JAQIFT010000039.1"/>
</dbReference>
<dbReference type="Proteomes" id="UP001169242">
    <property type="component" value="Unassembled WGS sequence"/>
</dbReference>
<organism evidence="2 3">
    <name type="scientific">Holtiella tumoricola</name>
    <dbReference type="NCBI Taxonomy" id="3018743"/>
    <lineage>
        <taxon>Bacteria</taxon>
        <taxon>Bacillati</taxon>
        <taxon>Bacillota</taxon>
        <taxon>Clostridia</taxon>
        <taxon>Lachnospirales</taxon>
        <taxon>Cellulosilyticaceae</taxon>
        <taxon>Holtiella</taxon>
    </lineage>
</organism>
<evidence type="ECO:0000313" key="3">
    <source>
        <dbReference type="Proteomes" id="UP001169242"/>
    </source>
</evidence>
<reference evidence="2" key="1">
    <citation type="journal article" date="2023" name="Int. J. Syst. Evol. Microbiol.">
        <title>&lt;i&gt;Holtiella tumoricola&lt;/i&gt; gen. nov. sp. nov., isolated from a human clinical sample.</title>
        <authorList>
            <person name="Allen-Vercoe E."/>
            <person name="Daigneault M.C."/>
            <person name="Vancuren S.J."/>
            <person name="Cochrane K."/>
            <person name="O'Neal L.L."/>
            <person name="Sankaranarayanan K."/>
            <person name="Lawson P.A."/>
        </authorList>
    </citation>
    <scope>NUCLEOTIDE SEQUENCE</scope>
    <source>
        <strain evidence="2">CC70A</strain>
    </source>
</reference>
<proteinExistence type="predicted"/>
<dbReference type="EMBL" id="JAQIFT010000039">
    <property type="protein sequence ID" value="MDA3731546.1"/>
    <property type="molecule type" value="Genomic_DNA"/>
</dbReference>
<name>A0AA42DML0_9FIRM</name>
<keyword evidence="1" id="KW-0175">Coiled coil</keyword>
<keyword evidence="3" id="KW-1185">Reference proteome</keyword>
<evidence type="ECO:0000256" key="1">
    <source>
        <dbReference type="SAM" id="Coils"/>
    </source>
</evidence>
<comment type="caution">
    <text evidence="2">The sequence shown here is derived from an EMBL/GenBank/DDBJ whole genome shotgun (WGS) entry which is preliminary data.</text>
</comment>
<sequence length="76" mass="9171">MIKRLEVGELLELIFKRYDSEIEKANKEIQVLSAYREFVEDEITDKNLLENYLQLKEEFKALEKEVMSWRENGTPF</sequence>